<dbReference type="Proteomes" id="UP000680656">
    <property type="component" value="Chromosome"/>
</dbReference>
<proteinExistence type="predicted"/>
<evidence type="ECO:0000313" key="1">
    <source>
        <dbReference type="EMBL" id="QVV89719.1"/>
    </source>
</evidence>
<gene>
    <name evidence="1" type="ORF">KHC33_04175</name>
</gene>
<accession>A0A8E7B0I6</accession>
<dbReference type="RefSeq" id="WP_214420509.1">
    <property type="nucleotide sequence ID" value="NZ_CP075546.1"/>
</dbReference>
<name>A0A8E7B0I6_9EURY</name>
<keyword evidence="2" id="KW-1185">Reference proteome</keyword>
<dbReference type="GeneID" id="65096353"/>
<protein>
    <submittedName>
        <fullName evidence="1">Uncharacterized protein</fullName>
    </submittedName>
</protein>
<dbReference type="KEGG" id="mrtj:KHC33_04175"/>
<evidence type="ECO:0000313" key="2">
    <source>
        <dbReference type="Proteomes" id="UP000680656"/>
    </source>
</evidence>
<reference evidence="1 2" key="1">
    <citation type="submission" date="2021-05" db="EMBL/GenBank/DDBJ databases">
        <title>A novel Methanospirillum isolate from a pyrite-forming mixed culture.</title>
        <authorList>
            <person name="Bunk B."/>
            <person name="Sproer C."/>
            <person name="Spring S."/>
            <person name="Pester M."/>
        </authorList>
    </citation>
    <scope>NUCLEOTIDE SEQUENCE [LARGE SCALE GENOMIC DNA]</scope>
    <source>
        <strain evidence="1 2">J.3.6.1-F.2.7.3</strain>
    </source>
</reference>
<organism evidence="1 2">
    <name type="scientific">Methanospirillum purgamenti</name>
    <dbReference type="NCBI Taxonomy" id="2834276"/>
    <lineage>
        <taxon>Archaea</taxon>
        <taxon>Methanobacteriati</taxon>
        <taxon>Methanobacteriota</taxon>
        <taxon>Stenosarchaea group</taxon>
        <taxon>Methanomicrobia</taxon>
        <taxon>Methanomicrobiales</taxon>
        <taxon>Methanospirillaceae</taxon>
        <taxon>Methanospirillum</taxon>
    </lineage>
</organism>
<dbReference type="AlphaFoldDB" id="A0A8E7B0I6"/>
<sequence>MSVRDFRLKTTLSLLNEKYKEIPQSEQLDAIFVLNKFTIYNFRNGEGKAMKLKEKPLKGFVGGPTVEKTIYFFMEFLLLALQFFLEKQIH</sequence>
<dbReference type="EMBL" id="CP075546">
    <property type="protein sequence ID" value="QVV89719.1"/>
    <property type="molecule type" value="Genomic_DNA"/>
</dbReference>